<sequence length="82" mass="9605">MKDFCKLYQSQYKKAKETLDMLEKQRDQIDLNLHSNPSCSTLHKELRTVNLNIKITENEMEHAESAIIKYGSETVDETELML</sequence>
<dbReference type="AlphaFoldDB" id="A0A1I2EWG2"/>
<protein>
    <submittedName>
        <fullName evidence="2">Uncharacterized protein</fullName>
    </submittedName>
</protein>
<evidence type="ECO:0000313" key="2">
    <source>
        <dbReference type="EMBL" id="SFE96671.1"/>
    </source>
</evidence>
<gene>
    <name evidence="2" type="ORF">SAMN04488131_106142</name>
</gene>
<dbReference type="Proteomes" id="UP000198596">
    <property type="component" value="Unassembled WGS sequence"/>
</dbReference>
<proteinExistence type="predicted"/>
<dbReference type="EMBL" id="FONQ01000006">
    <property type="protein sequence ID" value="SFE96671.1"/>
    <property type="molecule type" value="Genomic_DNA"/>
</dbReference>
<keyword evidence="1" id="KW-0175">Coiled coil</keyword>
<keyword evidence="3" id="KW-1185">Reference proteome</keyword>
<dbReference type="OrthoDB" id="1366681at2"/>
<dbReference type="RefSeq" id="WP_091204673.1">
    <property type="nucleotide sequence ID" value="NZ_FONQ01000006.1"/>
</dbReference>
<organism evidence="2 3">
    <name type="scientific">Flavobacterium xueshanense</name>
    <dbReference type="NCBI Taxonomy" id="935223"/>
    <lineage>
        <taxon>Bacteria</taxon>
        <taxon>Pseudomonadati</taxon>
        <taxon>Bacteroidota</taxon>
        <taxon>Flavobacteriia</taxon>
        <taxon>Flavobacteriales</taxon>
        <taxon>Flavobacteriaceae</taxon>
        <taxon>Flavobacterium</taxon>
    </lineage>
</organism>
<accession>A0A1I2EWG2</accession>
<reference evidence="3" key="1">
    <citation type="submission" date="2016-10" db="EMBL/GenBank/DDBJ databases">
        <authorList>
            <person name="Varghese N."/>
            <person name="Submissions S."/>
        </authorList>
    </citation>
    <scope>NUCLEOTIDE SEQUENCE [LARGE SCALE GENOMIC DNA]</scope>
    <source>
        <strain evidence="3">CGMCC 1.9227</strain>
    </source>
</reference>
<feature type="coiled-coil region" evidence="1">
    <location>
        <begin position="5"/>
        <end position="66"/>
    </location>
</feature>
<evidence type="ECO:0000256" key="1">
    <source>
        <dbReference type="SAM" id="Coils"/>
    </source>
</evidence>
<name>A0A1I2EWG2_9FLAO</name>
<evidence type="ECO:0000313" key="3">
    <source>
        <dbReference type="Proteomes" id="UP000198596"/>
    </source>
</evidence>